<dbReference type="Proteomes" id="UP000250266">
    <property type="component" value="Unassembled WGS sequence"/>
</dbReference>
<feature type="domain" description="Helix-turn-helix" evidence="2">
    <location>
        <begin position="154"/>
        <end position="195"/>
    </location>
</feature>
<feature type="compositionally biased region" description="Polar residues" evidence="1">
    <location>
        <begin position="83"/>
        <end position="104"/>
    </location>
</feature>
<reference evidence="3 4" key="1">
    <citation type="journal article" date="2016" name="Nat. Commun.">
        <title>Ectomycorrhizal ecology is imprinted in the genome of the dominant symbiotic fungus Cenococcum geophilum.</title>
        <authorList>
            <consortium name="DOE Joint Genome Institute"/>
            <person name="Peter M."/>
            <person name="Kohler A."/>
            <person name="Ohm R.A."/>
            <person name="Kuo A."/>
            <person name="Krutzmann J."/>
            <person name="Morin E."/>
            <person name="Arend M."/>
            <person name="Barry K.W."/>
            <person name="Binder M."/>
            <person name="Choi C."/>
            <person name="Clum A."/>
            <person name="Copeland A."/>
            <person name="Grisel N."/>
            <person name="Haridas S."/>
            <person name="Kipfer T."/>
            <person name="LaButti K."/>
            <person name="Lindquist E."/>
            <person name="Lipzen A."/>
            <person name="Maire R."/>
            <person name="Meier B."/>
            <person name="Mihaltcheva S."/>
            <person name="Molinier V."/>
            <person name="Murat C."/>
            <person name="Poggeler S."/>
            <person name="Quandt C.A."/>
            <person name="Sperisen C."/>
            <person name="Tritt A."/>
            <person name="Tisserant E."/>
            <person name="Crous P.W."/>
            <person name="Henrissat B."/>
            <person name="Nehls U."/>
            <person name="Egli S."/>
            <person name="Spatafora J.W."/>
            <person name="Grigoriev I.V."/>
            <person name="Martin F.M."/>
        </authorList>
    </citation>
    <scope>NUCLEOTIDE SEQUENCE [LARGE SCALE GENOMIC DNA]</scope>
    <source>
        <strain evidence="3 4">CBS 459.81</strain>
    </source>
</reference>
<dbReference type="Pfam" id="PF22943">
    <property type="entry name" value="HTH_68"/>
    <property type="match status" value="1"/>
</dbReference>
<dbReference type="InterPro" id="IPR054448">
    <property type="entry name" value="HTH_put_ascomycetes"/>
</dbReference>
<evidence type="ECO:0000256" key="1">
    <source>
        <dbReference type="SAM" id="MobiDB-lite"/>
    </source>
</evidence>
<evidence type="ECO:0000313" key="4">
    <source>
        <dbReference type="Proteomes" id="UP000250266"/>
    </source>
</evidence>
<dbReference type="OrthoDB" id="4085451at2759"/>
<dbReference type="AlphaFoldDB" id="A0A8E2E640"/>
<evidence type="ECO:0000259" key="2">
    <source>
        <dbReference type="Pfam" id="PF22943"/>
    </source>
</evidence>
<feature type="region of interest" description="Disordered" evidence="1">
    <location>
        <begin position="1"/>
        <end position="66"/>
    </location>
</feature>
<keyword evidence="4" id="KW-1185">Reference proteome</keyword>
<sequence length="198" mass="20990">MGSSASKAARTASAAARKYPSRVSNPTNTPPSVPTLGHAARLGPTVHPKPQASETRNKAINLDAADPTFAAQLRSLGAVQPNPHFSPTSTSPLDPQRNTSSIGSSHLTSAFPAAFPDPRTNPALMVLAARQRFQEEADTELENLGRKGFPGRKFLDVSAIRQALLLLQEGESEGVVEKRLGLRKGRLGVLGKRVVEGV</sequence>
<organism evidence="3 4">
    <name type="scientific">Lepidopterella palustris CBS 459.81</name>
    <dbReference type="NCBI Taxonomy" id="1314670"/>
    <lineage>
        <taxon>Eukaryota</taxon>
        <taxon>Fungi</taxon>
        <taxon>Dikarya</taxon>
        <taxon>Ascomycota</taxon>
        <taxon>Pezizomycotina</taxon>
        <taxon>Dothideomycetes</taxon>
        <taxon>Pleosporomycetidae</taxon>
        <taxon>Mytilinidiales</taxon>
        <taxon>Argynnaceae</taxon>
        <taxon>Lepidopterella</taxon>
    </lineage>
</organism>
<accession>A0A8E2E640</accession>
<feature type="region of interest" description="Disordered" evidence="1">
    <location>
        <begin position="79"/>
        <end position="104"/>
    </location>
</feature>
<proteinExistence type="predicted"/>
<protein>
    <recommendedName>
        <fullName evidence="2">Helix-turn-helix domain-containing protein</fullName>
    </recommendedName>
</protein>
<dbReference type="EMBL" id="KV745091">
    <property type="protein sequence ID" value="OCK77940.1"/>
    <property type="molecule type" value="Genomic_DNA"/>
</dbReference>
<name>A0A8E2E640_9PEZI</name>
<evidence type="ECO:0000313" key="3">
    <source>
        <dbReference type="EMBL" id="OCK77940.1"/>
    </source>
</evidence>
<feature type="compositionally biased region" description="Low complexity" evidence="1">
    <location>
        <begin position="1"/>
        <end position="27"/>
    </location>
</feature>
<gene>
    <name evidence="3" type="ORF">K432DRAFT_406900</name>
</gene>